<protein>
    <submittedName>
        <fullName evidence="1">Uncharacterized protein</fullName>
    </submittedName>
</protein>
<comment type="caution">
    <text evidence="1">The sequence shown here is derived from an EMBL/GenBank/DDBJ whole genome shotgun (WGS) entry which is preliminary data.</text>
</comment>
<sequence length="135" mass="13901">MRGANVVPALQPSGYLRLIAASRPAAEQTIARQIDEGRFAELSNSLVLPPVDDLRQAAFFLPYALLRTNADSALAAKEAYGELLARLKALDGAAIAAAHYQAEEVEVAAALGAFLSALDGVVAAASGQRAPAASA</sequence>
<name>A0AAW1R2N3_9CHLO</name>
<dbReference type="Proteomes" id="UP001445335">
    <property type="component" value="Unassembled WGS sequence"/>
</dbReference>
<accession>A0AAW1R2N3</accession>
<gene>
    <name evidence="1" type="ORF">WJX81_007449</name>
</gene>
<organism evidence="1 2">
    <name type="scientific">Elliptochloris bilobata</name>
    <dbReference type="NCBI Taxonomy" id="381761"/>
    <lineage>
        <taxon>Eukaryota</taxon>
        <taxon>Viridiplantae</taxon>
        <taxon>Chlorophyta</taxon>
        <taxon>core chlorophytes</taxon>
        <taxon>Trebouxiophyceae</taxon>
        <taxon>Trebouxiophyceae incertae sedis</taxon>
        <taxon>Elliptochloris clade</taxon>
        <taxon>Elliptochloris</taxon>
    </lineage>
</organism>
<proteinExistence type="predicted"/>
<evidence type="ECO:0000313" key="2">
    <source>
        <dbReference type="Proteomes" id="UP001445335"/>
    </source>
</evidence>
<evidence type="ECO:0000313" key="1">
    <source>
        <dbReference type="EMBL" id="KAK9827999.1"/>
    </source>
</evidence>
<keyword evidence="2" id="KW-1185">Reference proteome</keyword>
<dbReference type="AlphaFoldDB" id="A0AAW1R2N3"/>
<reference evidence="1 2" key="1">
    <citation type="journal article" date="2024" name="Nat. Commun.">
        <title>Phylogenomics reveals the evolutionary origins of lichenization in chlorophyte algae.</title>
        <authorList>
            <person name="Puginier C."/>
            <person name="Libourel C."/>
            <person name="Otte J."/>
            <person name="Skaloud P."/>
            <person name="Haon M."/>
            <person name="Grisel S."/>
            <person name="Petersen M."/>
            <person name="Berrin J.G."/>
            <person name="Delaux P.M."/>
            <person name="Dal Grande F."/>
            <person name="Keller J."/>
        </authorList>
    </citation>
    <scope>NUCLEOTIDE SEQUENCE [LARGE SCALE GENOMIC DNA]</scope>
    <source>
        <strain evidence="1 2">SAG 245.80</strain>
    </source>
</reference>
<dbReference type="EMBL" id="JALJOU010000054">
    <property type="protein sequence ID" value="KAK9827999.1"/>
    <property type="molecule type" value="Genomic_DNA"/>
</dbReference>